<evidence type="ECO:0000313" key="3">
    <source>
        <dbReference type="Proteomes" id="UP000886787"/>
    </source>
</evidence>
<reference evidence="2" key="1">
    <citation type="submission" date="2020-10" db="EMBL/GenBank/DDBJ databases">
        <authorList>
            <person name="Gilroy R."/>
        </authorList>
    </citation>
    <scope>NUCLEOTIDE SEQUENCE</scope>
    <source>
        <strain evidence="2">ChiSjej1B19-3389</strain>
    </source>
</reference>
<dbReference type="AlphaFoldDB" id="A0A9D1CUF2"/>
<keyword evidence="1" id="KW-0812">Transmembrane</keyword>
<protein>
    <submittedName>
        <fullName evidence="2">Uncharacterized protein</fullName>
    </submittedName>
</protein>
<evidence type="ECO:0000313" key="2">
    <source>
        <dbReference type="EMBL" id="HIQ80453.1"/>
    </source>
</evidence>
<feature type="transmembrane region" description="Helical" evidence="1">
    <location>
        <begin position="50"/>
        <end position="69"/>
    </location>
</feature>
<reference evidence="2" key="2">
    <citation type="journal article" date="2021" name="PeerJ">
        <title>Extensive microbial diversity within the chicken gut microbiome revealed by metagenomics and culture.</title>
        <authorList>
            <person name="Gilroy R."/>
            <person name="Ravi A."/>
            <person name="Getino M."/>
            <person name="Pursley I."/>
            <person name="Horton D.L."/>
            <person name="Alikhan N.F."/>
            <person name="Baker D."/>
            <person name="Gharbi K."/>
            <person name="Hall N."/>
            <person name="Watson M."/>
            <person name="Adriaenssens E.M."/>
            <person name="Foster-Nyarko E."/>
            <person name="Jarju S."/>
            <person name="Secka A."/>
            <person name="Antonio M."/>
            <person name="Oren A."/>
            <person name="Chaudhuri R.R."/>
            <person name="La Ragione R."/>
            <person name="Hildebrand F."/>
            <person name="Pallen M.J."/>
        </authorList>
    </citation>
    <scope>NUCLEOTIDE SEQUENCE</scope>
    <source>
        <strain evidence="2">ChiSjej1B19-3389</strain>
    </source>
</reference>
<evidence type="ECO:0000256" key="1">
    <source>
        <dbReference type="SAM" id="Phobius"/>
    </source>
</evidence>
<accession>A0A9D1CUF2</accession>
<keyword evidence="1" id="KW-0472">Membrane</keyword>
<feature type="transmembrane region" description="Helical" evidence="1">
    <location>
        <begin position="7"/>
        <end position="30"/>
    </location>
</feature>
<proteinExistence type="predicted"/>
<gene>
    <name evidence="2" type="ORF">IAD32_04120</name>
</gene>
<dbReference type="EMBL" id="DVFW01000021">
    <property type="protein sequence ID" value="HIQ80453.1"/>
    <property type="molecule type" value="Genomic_DNA"/>
</dbReference>
<name>A0A9D1CUF2_9FIRM</name>
<organism evidence="2 3">
    <name type="scientific">Candidatus Scatavimonas merdigallinarum</name>
    <dbReference type="NCBI Taxonomy" id="2840914"/>
    <lineage>
        <taxon>Bacteria</taxon>
        <taxon>Bacillati</taxon>
        <taxon>Bacillota</taxon>
        <taxon>Clostridia</taxon>
        <taxon>Eubacteriales</taxon>
        <taxon>Oscillospiraceae</taxon>
        <taxon>Oscillospiraceae incertae sedis</taxon>
        <taxon>Candidatus Scatavimonas</taxon>
    </lineage>
</organism>
<dbReference type="Proteomes" id="UP000886787">
    <property type="component" value="Unassembled WGS sequence"/>
</dbReference>
<sequence>MKLYKILLILASITGWIGIIDLMLAIGFSANRSLLQTNDSICFFISVSGFLAPVFIGAAVIFLIIGLIIKYQKSK</sequence>
<comment type="caution">
    <text evidence="2">The sequence shown here is derived from an EMBL/GenBank/DDBJ whole genome shotgun (WGS) entry which is preliminary data.</text>
</comment>
<keyword evidence="1" id="KW-1133">Transmembrane helix</keyword>